<evidence type="ECO:0000259" key="2">
    <source>
        <dbReference type="PROSITE" id="PS51352"/>
    </source>
</evidence>
<dbReference type="Gene3D" id="3.40.30.10">
    <property type="entry name" value="Glutaredoxin"/>
    <property type="match status" value="1"/>
</dbReference>
<keyword evidence="4" id="KW-1185">Reference proteome</keyword>
<keyword evidence="1" id="KW-1133">Transmembrane helix</keyword>
<dbReference type="Proteomes" id="UP000195437">
    <property type="component" value="Chromosome"/>
</dbReference>
<accession>A0A1Y0IQX2</accession>
<dbReference type="PROSITE" id="PS51352">
    <property type="entry name" value="THIOREDOXIN_2"/>
    <property type="match status" value="1"/>
</dbReference>
<feature type="transmembrane region" description="Helical" evidence="1">
    <location>
        <begin position="21"/>
        <end position="45"/>
    </location>
</feature>
<dbReference type="InterPro" id="IPR036249">
    <property type="entry name" value="Thioredoxin-like_sf"/>
</dbReference>
<dbReference type="InterPro" id="IPR013766">
    <property type="entry name" value="Thioredoxin_domain"/>
</dbReference>
<organism evidence="3 4">
    <name type="scientific">Tumebacillus avium</name>
    <dbReference type="NCBI Taxonomy" id="1903704"/>
    <lineage>
        <taxon>Bacteria</taxon>
        <taxon>Bacillati</taxon>
        <taxon>Bacillota</taxon>
        <taxon>Bacilli</taxon>
        <taxon>Bacillales</taxon>
        <taxon>Alicyclobacillaceae</taxon>
        <taxon>Tumebacillus</taxon>
    </lineage>
</organism>
<proteinExistence type="predicted"/>
<name>A0A1Y0IQX2_9BACL</name>
<dbReference type="KEGG" id="tum:CBW65_15395"/>
<dbReference type="SUPFAM" id="SSF52833">
    <property type="entry name" value="Thioredoxin-like"/>
    <property type="match status" value="1"/>
</dbReference>
<evidence type="ECO:0000313" key="4">
    <source>
        <dbReference type="Proteomes" id="UP000195437"/>
    </source>
</evidence>
<sequence length="206" mass="22959">MRCRQSQMKCARSGKGDDAMTTFLVISNIVLWVVVILQFLLFFTMTRSVSQFLKRFQINATDTAQNAVLLLGSRAPLFSELDHRGEIVTLNKNEGRATLLLFTLDTCSICQSIIEKLPQLFKDSPDLRVIVVAPEDLGAPVKPIPDGVSMIRSHSIMENYKIQNVPFFVLIDAQGYVADFDHIGNISDLIEVMKFTPLKGGDKHAG</sequence>
<gene>
    <name evidence="3" type="ORF">CBW65_15395</name>
</gene>
<evidence type="ECO:0000313" key="3">
    <source>
        <dbReference type="EMBL" id="ARU62236.1"/>
    </source>
</evidence>
<reference evidence="4" key="1">
    <citation type="submission" date="2017-05" db="EMBL/GenBank/DDBJ databases">
        <authorList>
            <person name="Sung H."/>
        </authorList>
    </citation>
    <scope>NUCLEOTIDE SEQUENCE [LARGE SCALE GENOMIC DNA]</scope>
    <source>
        <strain evidence="4">AR23208</strain>
    </source>
</reference>
<feature type="domain" description="Thioredoxin" evidence="2">
    <location>
        <begin position="69"/>
        <end position="206"/>
    </location>
</feature>
<evidence type="ECO:0000256" key="1">
    <source>
        <dbReference type="SAM" id="Phobius"/>
    </source>
</evidence>
<dbReference type="AlphaFoldDB" id="A0A1Y0IQX2"/>
<protein>
    <recommendedName>
        <fullName evidence="2">Thioredoxin domain-containing protein</fullName>
    </recommendedName>
</protein>
<keyword evidence="1" id="KW-0472">Membrane</keyword>
<dbReference type="EMBL" id="CP021434">
    <property type="protein sequence ID" value="ARU62236.1"/>
    <property type="molecule type" value="Genomic_DNA"/>
</dbReference>
<keyword evidence="1" id="KW-0812">Transmembrane</keyword>